<evidence type="ECO:0000313" key="2">
    <source>
        <dbReference type="Proteomes" id="UP000809337"/>
    </source>
</evidence>
<dbReference type="RefSeq" id="WP_231033424.1">
    <property type="nucleotide sequence ID" value="NZ_JAJNGX010000003.1"/>
</dbReference>
<dbReference type="Proteomes" id="UP000809337">
    <property type="component" value="Unassembled WGS sequence"/>
</dbReference>
<comment type="caution">
    <text evidence="1">The sequence shown here is derived from an EMBL/GenBank/DDBJ whole genome shotgun (WGS) entry which is preliminary data.</text>
</comment>
<dbReference type="EMBL" id="JAFBWN010000003">
    <property type="protein sequence ID" value="MBM2354403.1"/>
    <property type="molecule type" value="Genomic_DNA"/>
</dbReference>
<sequence length="106" mass="11998">MTVSQTKSVIHEAVRSALKKHEEPVSRVRESIDIEEYADDLLRLLGQQTEPKRYKPDELRRCILHAAIDVKTRSIVSLSLQPVDDYPALNFGLKQMTRAALPMPGS</sequence>
<reference evidence="1" key="1">
    <citation type="submission" date="2021-01" db="EMBL/GenBank/DDBJ databases">
        <title>Diatom-associated Roseobacters Show Island Model of Population Structure.</title>
        <authorList>
            <person name="Qu L."/>
            <person name="Feng X."/>
            <person name="Chen Y."/>
            <person name="Li L."/>
            <person name="Wang X."/>
            <person name="Hu Z."/>
            <person name="Wang H."/>
            <person name="Luo H."/>
        </authorList>
    </citation>
    <scope>NUCLEOTIDE SEQUENCE</scope>
    <source>
        <strain evidence="1">SM26-45</strain>
    </source>
</reference>
<organism evidence="1 2">
    <name type="scientific">Pseudosulfitobacter pseudonitzschiae</name>
    <dbReference type="NCBI Taxonomy" id="1402135"/>
    <lineage>
        <taxon>Bacteria</taxon>
        <taxon>Pseudomonadati</taxon>
        <taxon>Pseudomonadota</taxon>
        <taxon>Alphaproteobacteria</taxon>
        <taxon>Rhodobacterales</taxon>
        <taxon>Roseobacteraceae</taxon>
        <taxon>Pseudosulfitobacter</taxon>
    </lineage>
</organism>
<name>A0A9Q2NN04_9RHOB</name>
<gene>
    <name evidence="1" type="ORF">JQX14_07630</name>
</gene>
<evidence type="ECO:0000313" key="1">
    <source>
        <dbReference type="EMBL" id="MBM2354403.1"/>
    </source>
</evidence>
<protein>
    <submittedName>
        <fullName evidence="1">Uncharacterized protein</fullName>
    </submittedName>
</protein>
<dbReference type="AlphaFoldDB" id="A0A9Q2NN04"/>
<accession>A0A9Q2NN04</accession>
<proteinExistence type="predicted"/>